<feature type="region of interest" description="Disordered" evidence="8">
    <location>
        <begin position="88"/>
        <end position="114"/>
    </location>
</feature>
<evidence type="ECO:0000313" key="9">
    <source>
        <dbReference type="EMBL" id="CAG9798665.1"/>
    </source>
</evidence>
<feature type="compositionally biased region" description="Basic and acidic residues" evidence="8">
    <location>
        <begin position="415"/>
        <end position="427"/>
    </location>
</feature>
<evidence type="ECO:0000313" key="10">
    <source>
        <dbReference type="Proteomes" id="UP001153620"/>
    </source>
</evidence>
<name>A0A9N9WM44_9DIPT</name>
<dbReference type="CDD" id="cd22999">
    <property type="entry name" value="SAP_SLX4"/>
    <property type="match status" value="1"/>
</dbReference>
<evidence type="ECO:0000256" key="3">
    <source>
        <dbReference type="ARBA" id="ARBA00022763"/>
    </source>
</evidence>
<feature type="region of interest" description="Disordered" evidence="8">
    <location>
        <begin position="415"/>
        <end position="465"/>
    </location>
</feature>
<evidence type="ECO:0000256" key="6">
    <source>
        <dbReference type="ARBA" id="ARBA00023242"/>
    </source>
</evidence>
<sequence>MSVDAKKSRKKKLNPENELVSKFFNKKQDCGEPATKKNKVTNDVNNDDSLRFFKTAPNLRKIAESSVKDSACPSNSKDNVVSDFINKPSTSKQAKKAAITKPKRVTKPKKPKSQTDIRKALNKKDEMIYHAINESCTADGVDPFEMQLALAISESLKDVNKEQQHKDTKSFDNPFNSSGKIQPINSVLEHYGFKSKKVYSEYEMEMLLNNKSKKRTKHQKFPTLLTNTTDDKRNEMITTRIHDILDSYLFANTQQSEKEEITKIEKNNPVVYCNDFMNVHELVNTAFRRSSECMVHADYFVTELFEIAHNKPGYLLKDWSEIAGRDASPVKELKRSCVEVTGNQNFEPSYSEIKKNPIQVVLSPNSSCSDIFEGIESFTMDQLGETQSEESLKAVNEHLELLHEKLSQSIVMHQDNDNLSDKNKMKSVDLTQDESTNSESTQEYIYDPQDSEEQEEVDQISSKNQVSQICNNDDNEIFDLTQCDSLKKEDIINRENEQSQEINSDAILDEEQEFFDLTQCESYKAPNMVRNTYISQRTAHDEDEIFDFTQRDSPKSLSKSSTVNSFDENEVINISDDEINYSINRCQESSSNSNEYPSNSNQTQKEDDEVIDIDNLAEHSLIDMIAKDEKDVQIENSVSELLNNFSEINKSFNYSRKNRSIKFMETENLGDSITDIMRKYGVIPVNSPKHKNFSKIHSESDLERFSSQKSIEQDNDVDLTVINDFSSQNDSQEEEDSEKIDMSINKSLANILKSPITKQSVRLSKEKPRKSLGIIMNDKYVVDTETLFVEPDFENMTPHELKLQLFKYGIRPLPVKKAVQILTHIYYQMHPLIRVAIDEEIDMNDSRKDMNITDVATDIGMKGDDDEYVFQLDQSGIFKDEEYILPNVRKSKVPSCLIPLHISFYNMVRSNDKLQKYILEYRPVELDQIYKHFRKFGLTYQTNDIIAFLDKRCITFKTKEQSCSKKHERKKQKRTQKS</sequence>
<keyword evidence="3" id="KW-0227">DNA damage</keyword>
<keyword evidence="10" id="KW-1185">Reference proteome</keyword>
<dbReference type="Pfam" id="PF09494">
    <property type="entry name" value="Slx4"/>
    <property type="match status" value="1"/>
</dbReference>
<proteinExistence type="inferred from homology"/>
<dbReference type="EMBL" id="OU895877">
    <property type="protein sequence ID" value="CAG9798665.1"/>
    <property type="molecule type" value="Genomic_DNA"/>
</dbReference>
<evidence type="ECO:0000256" key="1">
    <source>
        <dbReference type="ARBA" id="ARBA00004123"/>
    </source>
</evidence>
<organism evidence="9 10">
    <name type="scientific">Chironomus riparius</name>
    <dbReference type="NCBI Taxonomy" id="315576"/>
    <lineage>
        <taxon>Eukaryota</taxon>
        <taxon>Metazoa</taxon>
        <taxon>Ecdysozoa</taxon>
        <taxon>Arthropoda</taxon>
        <taxon>Hexapoda</taxon>
        <taxon>Insecta</taxon>
        <taxon>Pterygota</taxon>
        <taxon>Neoptera</taxon>
        <taxon>Endopterygota</taxon>
        <taxon>Diptera</taxon>
        <taxon>Nematocera</taxon>
        <taxon>Chironomoidea</taxon>
        <taxon>Chironomidae</taxon>
        <taxon>Chironominae</taxon>
        <taxon>Chironomus</taxon>
    </lineage>
</organism>
<dbReference type="GO" id="GO:0006260">
    <property type="term" value="P:DNA replication"/>
    <property type="evidence" value="ECO:0007669"/>
    <property type="project" value="InterPro"/>
</dbReference>
<gene>
    <name evidence="9" type="ORF">CHIRRI_LOCUS1647</name>
</gene>
<dbReference type="PANTHER" id="PTHR21541">
    <property type="entry name" value="BTB POZ DOMAIN CONTAINING 12"/>
    <property type="match status" value="1"/>
</dbReference>
<accession>A0A9N9WM44</accession>
<dbReference type="PANTHER" id="PTHR21541:SF3">
    <property type="entry name" value="STRUCTURE-SPECIFIC ENDONUCLEASE SUBUNIT SLX4"/>
    <property type="match status" value="1"/>
</dbReference>
<evidence type="ECO:0000256" key="7">
    <source>
        <dbReference type="ARBA" id="ARBA00029496"/>
    </source>
</evidence>
<feature type="compositionally biased region" description="Acidic residues" evidence="8">
    <location>
        <begin position="449"/>
        <end position="458"/>
    </location>
</feature>
<dbReference type="Proteomes" id="UP001153620">
    <property type="component" value="Chromosome 1"/>
</dbReference>
<protein>
    <recommendedName>
        <fullName evidence="7">Structure-specific endonuclease subunit SLX4</fullName>
    </recommendedName>
</protein>
<feature type="compositionally biased region" description="Basic residues" evidence="8">
    <location>
        <begin position="101"/>
        <end position="112"/>
    </location>
</feature>
<evidence type="ECO:0000256" key="4">
    <source>
        <dbReference type="ARBA" id="ARBA00023172"/>
    </source>
</evidence>
<keyword evidence="6" id="KW-0539">Nucleus</keyword>
<feature type="compositionally biased region" description="Polar residues" evidence="8">
    <location>
        <begin position="429"/>
        <end position="443"/>
    </location>
</feature>
<dbReference type="OrthoDB" id="5576441at2759"/>
<reference evidence="9" key="2">
    <citation type="submission" date="2022-10" db="EMBL/GenBank/DDBJ databases">
        <authorList>
            <consortium name="ENA_rothamsted_submissions"/>
            <consortium name="culmorum"/>
            <person name="King R."/>
        </authorList>
    </citation>
    <scope>NUCLEOTIDE SEQUENCE</scope>
</reference>
<feature type="region of interest" description="Disordered" evidence="8">
    <location>
        <begin position="587"/>
        <end position="608"/>
    </location>
</feature>
<reference evidence="9" key="1">
    <citation type="submission" date="2022-01" db="EMBL/GenBank/DDBJ databases">
        <authorList>
            <person name="King R."/>
        </authorList>
    </citation>
    <scope>NUCLEOTIDE SEQUENCE</scope>
</reference>
<feature type="region of interest" description="Disordered" evidence="8">
    <location>
        <begin position="1"/>
        <end position="20"/>
    </location>
</feature>
<comment type="subcellular location">
    <subcellularLocation>
        <location evidence="1">Nucleus</location>
    </subcellularLocation>
</comment>
<evidence type="ECO:0000256" key="5">
    <source>
        <dbReference type="ARBA" id="ARBA00023204"/>
    </source>
</evidence>
<dbReference type="InterPro" id="IPR018574">
    <property type="entry name" value="Structure-sp_endonuc_su_Slx4"/>
</dbReference>
<dbReference type="GO" id="GO:0006281">
    <property type="term" value="P:DNA repair"/>
    <property type="evidence" value="ECO:0007669"/>
    <property type="project" value="UniProtKB-KW"/>
</dbReference>
<dbReference type="GO" id="GO:0033557">
    <property type="term" value="C:Slx1-Slx4 complex"/>
    <property type="evidence" value="ECO:0007669"/>
    <property type="project" value="InterPro"/>
</dbReference>
<comment type="similarity">
    <text evidence="2">Belongs to the SLX4 family.</text>
</comment>
<dbReference type="AlphaFoldDB" id="A0A9N9WM44"/>
<feature type="compositionally biased region" description="Low complexity" evidence="8">
    <location>
        <begin position="589"/>
        <end position="601"/>
    </location>
</feature>
<dbReference type="GO" id="GO:0000712">
    <property type="term" value="P:resolution of meiotic recombination intermediates"/>
    <property type="evidence" value="ECO:0007669"/>
    <property type="project" value="TreeGrafter"/>
</dbReference>
<keyword evidence="5" id="KW-0234">DNA repair</keyword>
<evidence type="ECO:0000256" key="2">
    <source>
        <dbReference type="ARBA" id="ARBA00006661"/>
    </source>
</evidence>
<keyword evidence="4" id="KW-0233">DNA recombination</keyword>
<evidence type="ECO:0000256" key="8">
    <source>
        <dbReference type="SAM" id="MobiDB-lite"/>
    </source>
</evidence>